<dbReference type="Pfam" id="PF03987">
    <property type="entry name" value="Autophagy_act_C"/>
    <property type="match status" value="1"/>
</dbReference>
<evidence type="ECO:0000256" key="3">
    <source>
        <dbReference type="ARBA" id="ARBA00022679"/>
    </source>
</evidence>
<evidence type="ECO:0000256" key="4">
    <source>
        <dbReference type="ARBA" id="ARBA00022786"/>
    </source>
</evidence>
<evidence type="ECO:0000256" key="2">
    <source>
        <dbReference type="ARBA" id="ARBA00021099"/>
    </source>
</evidence>
<proteinExistence type="inferred from homology"/>
<keyword evidence="3" id="KW-0808">Transferase</keyword>
<dbReference type="GO" id="GO:0005829">
    <property type="term" value="C:cytosol"/>
    <property type="evidence" value="ECO:0007669"/>
    <property type="project" value="TreeGrafter"/>
</dbReference>
<reference evidence="9 10" key="1">
    <citation type="submission" date="2016-04" db="EMBL/GenBank/DDBJ databases">
        <title>Draft genome of Fonsecaea erecta CBS 125763.</title>
        <authorList>
            <person name="Weiss V.A."/>
            <person name="Vicente V.A."/>
            <person name="Raittz R.T."/>
            <person name="Moreno L.F."/>
            <person name="De Souza E.M."/>
            <person name="Pedrosa F.O."/>
            <person name="Steffens M.B."/>
            <person name="Faoro H."/>
            <person name="Tadra-Sfeir M.Z."/>
            <person name="Najafzadeh M.J."/>
            <person name="Felipe M.S."/>
            <person name="Teixeira M."/>
            <person name="Sun J."/>
            <person name="Xi L."/>
            <person name="Gomes R."/>
            <person name="De Azevedo C.M."/>
            <person name="Salgado C.G."/>
            <person name="Da Silva M.B."/>
            <person name="Nascimento M.F."/>
            <person name="Queiroz-Telles F."/>
            <person name="Attili D.S."/>
            <person name="Gorbushina A."/>
        </authorList>
    </citation>
    <scope>NUCLEOTIDE SEQUENCE [LARGE SCALE GENOMIC DNA]</scope>
    <source>
        <strain evidence="9 10">CBS 125763</strain>
    </source>
</reference>
<keyword evidence="5" id="KW-0813">Transport</keyword>
<dbReference type="OrthoDB" id="4089664at2759"/>
<keyword evidence="5" id="KW-0653">Protein transport</keyword>
<dbReference type="Proteomes" id="UP000078343">
    <property type="component" value="Unassembled WGS sequence"/>
</dbReference>
<gene>
    <name evidence="9" type="ORF">AYL99_04015</name>
</gene>
<dbReference type="PANTHER" id="PTHR14957:SF1">
    <property type="entry name" value="UBIQUITIN-LIKE-CONJUGATING ENZYME ATG10"/>
    <property type="match status" value="1"/>
</dbReference>
<evidence type="ECO:0000256" key="5">
    <source>
        <dbReference type="ARBA" id="ARBA00022927"/>
    </source>
</evidence>
<comment type="caution">
    <text evidence="9">The sequence shown here is derived from an EMBL/GenBank/DDBJ whole genome shotgun (WGS) entry which is preliminary data.</text>
</comment>
<feature type="region of interest" description="Disordered" evidence="8">
    <location>
        <begin position="52"/>
        <end position="78"/>
    </location>
</feature>
<keyword evidence="10" id="KW-1185">Reference proteome</keyword>
<dbReference type="GO" id="GO:0015031">
    <property type="term" value="P:protein transport"/>
    <property type="evidence" value="ECO:0007669"/>
    <property type="project" value="UniProtKB-KW"/>
</dbReference>
<keyword evidence="4" id="KW-0833">Ubl conjugation pathway</keyword>
<dbReference type="Gene3D" id="3.30.1460.50">
    <property type="match status" value="1"/>
</dbReference>
<protein>
    <recommendedName>
        <fullName evidence="2">Ubiquitin-like-conjugating enzyme ATG10</fullName>
    </recommendedName>
    <alternativeName>
        <fullName evidence="7">Autophagy-related protein 10</fullName>
    </alternativeName>
</protein>
<dbReference type="GO" id="GO:0061651">
    <property type="term" value="F:Atg12 conjugating enzyme activity"/>
    <property type="evidence" value="ECO:0007669"/>
    <property type="project" value="TreeGrafter"/>
</dbReference>
<evidence type="ECO:0000313" key="9">
    <source>
        <dbReference type="EMBL" id="OAP61812.1"/>
    </source>
</evidence>
<evidence type="ECO:0000256" key="8">
    <source>
        <dbReference type="SAM" id="MobiDB-lite"/>
    </source>
</evidence>
<dbReference type="PANTHER" id="PTHR14957">
    <property type="entry name" value="UBIQUITIN-LIKE-CONJUGATING ENZYME ATG10"/>
    <property type="match status" value="1"/>
</dbReference>
<dbReference type="GO" id="GO:0000045">
    <property type="term" value="P:autophagosome assembly"/>
    <property type="evidence" value="ECO:0007669"/>
    <property type="project" value="TreeGrafter"/>
</dbReference>
<evidence type="ECO:0000256" key="6">
    <source>
        <dbReference type="ARBA" id="ARBA00023006"/>
    </source>
</evidence>
<accession>A0A178ZQ90</accession>
<keyword evidence="6" id="KW-0072">Autophagy</keyword>
<dbReference type="GO" id="GO:0000422">
    <property type="term" value="P:autophagy of mitochondrion"/>
    <property type="evidence" value="ECO:0007669"/>
    <property type="project" value="TreeGrafter"/>
</dbReference>
<dbReference type="STRING" id="1367422.A0A178ZQ90"/>
<name>A0A178ZQ90_9EURO</name>
<dbReference type="EMBL" id="LVYI01000003">
    <property type="protein sequence ID" value="OAP61812.1"/>
    <property type="molecule type" value="Genomic_DNA"/>
</dbReference>
<dbReference type="AlphaFoldDB" id="A0A178ZQ90"/>
<evidence type="ECO:0000256" key="7">
    <source>
        <dbReference type="ARBA" id="ARBA00029833"/>
    </source>
</evidence>
<organism evidence="9 10">
    <name type="scientific">Fonsecaea erecta</name>
    <dbReference type="NCBI Taxonomy" id="1367422"/>
    <lineage>
        <taxon>Eukaryota</taxon>
        <taxon>Fungi</taxon>
        <taxon>Dikarya</taxon>
        <taxon>Ascomycota</taxon>
        <taxon>Pezizomycotina</taxon>
        <taxon>Eurotiomycetes</taxon>
        <taxon>Chaetothyriomycetidae</taxon>
        <taxon>Chaetothyriales</taxon>
        <taxon>Herpotrichiellaceae</taxon>
        <taxon>Fonsecaea</taxon>
    </lineage>
</organism>
<dbReference type="RefSeq" id="XP_018695179.1">
    <property type="nucleotide sequence ID" value="XM_018835529.1"/>
</dbReference>
<evidence type="ECO:0000313" key="10">
    <source>
        <dbReference type="Proteomes" id="UP000078343"/>
    </source>
</evidence>
<dbReference type="GO" id="GO:0032446">
    <property type="term" value="P:protein modification by small protein conjugation"/>
    <property type="evidence" value="ECO:0007669"/>
    <property type="project" value="TreeGrafter"/>
</dbReference>
<evidence type="ECO:0000256" key="1">
    <source>
        <dbReference type="ARBA" id="ARBA00005696"/>
    </source>
</evidence>
<feature type="compositionally biased region" description="Basic and acidic residues" evidence="8">
    <location>
        <begin position="56"/>
        <end position="71"/>
    </location>
</feature>
<comment type="similarity">
    <text evidence="1">Belongs to the ATG10 family.</text>
</comment>
<dbReference type="GeneID" id="30008184"/>
<sequence length="217" mass="23836">MVVESLRAFPAITEQEFAHACAALEQRSADKVSDTDWLGVRWTGEELLISEKRKRTGNEGSRDAPNDHNDGQSDEIMETDIEDCIVRDSSVERIDNLESLTVDFSVTLSPVYTVPVLWFACRNGQDKKALSLEQVYDWLVPESSLASLHGVGVMGGISMAHHPVSDLPAFFLHPCNTQGALSAFKPKSLTPEEYLILWLGLIGSAVGLHIPSKLLSS</sequence>
<dbReference type="InterPro" id="IPR007135">
    <property type="entry name" value="Atg3/Atg10"/>
</dbReference>